<sequence length="1024" mass="113096">MAQPPPRHRHGRHRGTGNPRKQGQDTMHTHRQPTLVKTTKEANQCHASKTHVLSSQEKQELRQALIKIQEQAKAMGNKPKDTQDIEGCDIVADPTDFSKNAQDKLLLACKGFSNTESEDIDLLATVVFALFNSDLLKSSGPASTHQRLVESLCTYFLSAFRHYQSRGSPPVDASGKEQVDILRALSSVLFENGAMAKEHFTDLFEIITGVCGSQRQPNLSPSSELRRMALNCLANLVHKTGSLYAASHDKMYEILYLNLTGSPQYEAGSMATLSSIMRRKDRASERKLVSSALRALHFLLQEDKQLSVRSITPIMDVICKYMFFTSENGSAQPSLSTSTSVFTVGVLKRQSYLPPSSNTPVTKLPGHGGHTTDLDQSYLSYRSVQSSDSEYSDTESGIHQIQRRQHDGKVRLNALLCLQALARTASKQLQPHWPKFLTTSNTPATMYFGSHKTPSLVGIIGTDPIPTVRSAACVVLANIMESSKQYLAMAEEKVATYMGLRSQTGVMALSERVGLMTRELHTGLAAAIARIDDSLDHTAAIQMVKCCASVVASCSYERMRSGLPISLYDSIKPFISHTDPGFQTTALSFVSALLGNTTASVQIRETVLTESEVDSPPNLLQLLLRLASDRQTPALVCVEAWGTLRSLAQHHFAIAQTIWQQVDKALEDEQDTEDLRLRSAGLMFLDEYLKSASHAQRWKDVLERHVLQAFAEDNPAIKALGCDWDSTHVLDMASAVLDLCHDPNMAVRVRASWAVGNLCDSLVLLKSSNTEQATVAMDEILTLPTWTRIMRTALMISQDHEKLKSNGIRAIGGLLRVTFEGILERERHSLVKDAVNVLIKNIEQGSLKGRWNACYAIQNVLLNNDFPIGSTYGTSYACDSDEVSWTDQVYSALLQAVQQSRNFKVRINACAALTVPKTRVKYGNQSRFRNVIEVLLKAVDNLDNKYDQGEHDYGEFQYRDQLELKLLRCLDHLLQLAMSPPSPSSTSISAPGTGGSLLGIEIDPAMKQRIVASRIVASCPVSTE</sequence>
<dbReference type="Pfam" id="PF13251">
    <property type="entry name" value="DUF4042"/>
    <property type="match status" value="1"/>
</dbReference>
<evidence type="ECO:0000313" key="3">
    <source>
        <dbReference type="EMBL" id="KAF9338411.1"/>
    </source>
</evidence>
<name>A0A9P5SUS9_9FUNG</name>
<keyword evidence="4" id="KW-1185">Reference proteome</keyword>
<dbReference type="PANTHER" id="PTHR13366">
    <property type="entry name" value="MALARIA ANTIGEN-RELATED"/>
    <property type="match status" value="1"/>
</dbReference>
<feature type="compositionally biased region" description="Basic residues" evidence="1">
    <location>
        <begin position="1"/>
        <end position="15"/>
    </location>
</feature>
<reference evidence="3" key="1">
    <citation type="journal article" date="2020" name="Fungal Divers.">
        <title>Resolving the Mortierellaceae phylogeny through synthesis of multi-gene phylogenetics and phylogenomics.</title>
        <authorList>
            <person name="Vandepol N."/>
            <person name="Liber J."/>
            <person name="Desiro A."/>
            <person name="Na H."/>
            <person name="Kennedy M."/>
            <person name="Barry K."/>
            <person name="Grigoriev I.V."/>
            <person name="Miller A.N."/>
            <person name="O'Donnell K."/>
            <person name="Stajich J.E."/>
            <person name="Bonito G."/>
        </authorList>
    </citation>
    <scope>NUCLEOTIDE SEQUENCE</scope>
    <source>
        <strain evidence="3">NVP1</strain>
    </source>
</reference>
<comment type="caution">
    <text evidence="3">The sequence shown here is derived from an EMBL/GenBank/DDBJ whole genome shotgun (WGS) entry which is preliminary data.</text>
</comment>
<evidence type="ECO:0000256" key="1">
    <source>
        <dbReference type="SAM" id="MobiDB-lite"/>
    </source>
</evidence>
<organism evidence="3 4">
    <name type="scientific">Podila minutissima</name>
    <dbReference type="NCBI Taxonomy" id="64525"/>
    <lineage>
        <taxon>Eukaryota</taxon>
        <taxon>Fungi</taxon>
        <taxon>Fungi incertae sedis</taxon>
        <taxon>Mucoromycota</taxon>
        <taxon>Mortierellomycotina</taxon>
        <taxon>Mortierellomycetes</taxon>
        <taxon>Mortierellales</taxon>
        <taxon>Mortierellaceae</taxon>
        <taxon>Podila</taxon>
    </lineage>
</organism>
<evidence type="ECO:0000259" key="2">
    <source>
        <dbReference type="Pfam" id="PF13251"/>
    </source>
</evidence>
<feature type="region of interest" description="Disordered" evidence="1">
    <location>
        <begin position="1"/>
        <end position="43"/>
    </location>
</feature>
<dbReference type="EMBL" id="JAAAUY010000001">
    <property type="protein sequence ID" value="KAF9338411.1"/>
    <property type="molecule type" value="Genomic_DNA"/>
</dbReference>
<dbReference type="PANTHER" id="PTHR13366:SF0">
    <property type="entry name" value="HEAT REPEAT-CONTAINING PROTEIN 6"/>
    <property type="match status" value="1"/>
</dbReference>
<feature type="domain" description="DUF4042" evidence="2">
    <location>
        <begin position="409"/>
        <end position="597"/>
    </location>
</feature>
<dbReference type="SUPFAM" id="SSF48371">
    <property type="entry name" value="ARM repeat"/>
    <property type="match status" value="1"/>
</dbReference>
<dbReference type="InterPro" id="IPR025283">
    <property type="entry name" value="DUF4042"/>
</dbReference>
<evidence type="ECO:0000313" key="4">
    <source>
        <dbReference type="Proteomes" id="UP000696485"/>
    </source>
</evidence>
<dbReference type="InterPro" id="IPR052107">
    <property type="entry name" value="HEAT6"/>
</dbReference>
<dbReference type="InterPro" id="IPR016024">
    <property type="entry name" value="ARM-type_fold"/>
</dbReference>
<gene>
    <name evidence="3" type="primary">HEATR6</name>
    <name evidence="3" type="ORF">BG006_000010</name>
</gene>
<protein>
    <submittedName>
        <fullName evidence="3">HEAT repeat-containing protein 6</fullName>
    </submittedName>
</protein>
<accession>A0A9P5SUS9</accession>
<dbReference type="AlphaFoldDB" id="A0A9P5SUS9"/>
<dbReference type="InterPro" id="IPR011989">
    <property type="entry name" value="ARM-like"/>
</dbReference>
<dbReference type="Proteomes" id="UP000696485">
    <property type="component" value="Unassembled WGS sequence"/>
</dbReference>
<dbReference type="Gene3D" id="1.25.10.10">
    <property type="entry name" value="Leucine-rich Repeat Variant"/>
    <property type="match status" value="2"/>
</dbReference>
<proteinExistence type="predicted"/>